<dbReference type="Proteomes" id="UP000722750">
    <property type="component" value="Unassembled WGS sequence"/>
</dbReference>
<gene>
    <name evidence="1" type="ORF">MAG551_00401</name>
</gene>
<accession>A0A941VZF1</accession>
<name>A0A941VZF1_9BACT</name>
<protein>
    <submittedName>
        <fullName evidence="1">Uncharacterized protein</fullName>
    </submittedName>
</protein>
<dbReference type="AlphaFoldDB" id="A0A941VZF1"/>
<sequence>MYSLNSKKRFKRLSILVLVPYVILCITAGGFHAFDESAYHNHTDNHHSENTACTINDVGNTAPILCDNDHNEENCIICKWLKSSPKKIQLSLDASQFKPVTYGLCLNDRQSYYFLNSWKFHSRSPPFITS</sequence>
<dbReference type="EMBL" id="JAANXD010000020">
    <property type="protein sequence ID" value="MBS1257359.1"/>
    <property type="molecule type" value="Genomic_DNA"/>
</dbReference>
<evidence type="ECO:0000313" key="2">
    <source>
        <dbReference type="Proteomes" id="UP000722750"/>
    </source>
</evidence>
<evidence type="ECO:0000313" key="1">
    <source>
        <dbReference type="EMBL" id="MBS1257359.1"/>
    </source>
</evidence>
<reference evidence="1" key="1">
    <citation type="journal article" date="2021" name="ISME J.">
        <title>Fine-scale metabolic discontinuity in a stratified prokaryote microbiome of a Red Sea deep halocline.</title>
        <authorList>
            <person name="Michoud G."/>
            <person name="Ngugi D.K."/>
            <person name="Barozzi A."/>
            <person name="Merlino G."/>
            <person name="Calleja M.L."/>
            <person name="Delgado-Huertas A."/>
            <person name="Moran X.A.G."/>
            <person name="Daffonchio D."/>
        </authorList>
    </citation>
    <scope>NUCLEOTIDE SEQUENCE</scope>
    <source>
        <strain evidence="1">SuakinDeep_MAG55_1</strain>
    </source>
</reference>
<proteinExistence type="predicted"/>
<organism evidence="1 2">
    <name type="scientific">Candidatus Scalindua arabica</name>
    <dbReference type="NCBI Taxonomy" id="1127984"/>
    <lineage>
        <taxon>Bacteria</taxon>
        <taxon>Pseudomonadati</taxon>
        <taxon>Planctomycetota</taxon>
        <taxon>Candidatus Brocadiia</taxon>
        <taxon>Candidatus Brocadiales</taxon>
        <taxon>Candidatus Scalinduaceae</taxon>
        <taxon>Candidatus Scalindua</taxon>
    </lineage>
</organism>
<comment type="caution">
    <text evidence="1">The sequence shown here is derived from an EMBL/GenBank/DDBJ whole genome shotgun (WGS) entry which is preliminary data.</text>
</comment>